<dbReference type="PANTHER" id="PTHR47843:SF2">
    <property type="entry name" value="BTB DOMAIN-CONTAINING PROTEIN"/>
    <property type="match status" value="1"/>
</dbReference>
<dbReference type="Gene3D" id="3.30.710.10">
    <property type="entry name" value="Potassium Channel Kv1.1, Chain A"/>
    <property type="match status" value="1"/>
</dbReference>
<dbReference type="InterPro" id="IPR000210">
    <property type="entry name" value="BTB/POZ_dom"/>
</dbReference>
<accession>A0A9P7YG81</accession>
<protein>
    <recommendedName>
        <fullName evidence="1">BTB domain-containing protein</fullName>
    </recommendedName>
</protein>
<dbReference type="SUPFAM" id="SSF54695">
    <property type="entry name" value="POZ domain"/>
    <property type="match status" value="1"/>
</dbReference>
<dbReference type="CDD" id="cd18186">
    <property type="entry name" value="BTB_POZ_ZBTB_KLHL-like"/>
    <property type="match status" value="1"/>
</dbReference>
<evidence type="ECO:0000259" key="1">
    <source>
        <dbReference type="PROSITE" id="PS50097"/>
    </source>
</evidence>
<dbReference type="Proteomes" id="UP000824998">
    <property type="component" value="Unassembled WGS sequence"/>
</dbReference>
<comment type="caution">
    <text evidence="2">The sequence shown here is derived from an EMBL/GenBank/DDBJ whole genome shotgun (WGS) entry which is preliminary data.</text>
</comment>
<evidence type="ECO:0000313" key="2">
    <source>
        <dbReference type="EMBL" id="KAG9232652.1"/>
    </source>
</evidence>
<dbReference type="AlphaFoldDB" id="A0A9P7YG81"/>
<gene>
    <name evidence="2" type="ORF">BJ875DRAFT_514129</name>
</gene>
<reference evidence="2" key="1">
    <citation type="journal article" date="2021" name="IMA Fungus">
        <title>Genomic characterization of three marine fungi, including Emericellopsis atlantica sp. nov. with signatures of a generalist lifestyle and marine biomass degradation.</title>
        <authorList>
            <person name="Hagestad O.C."/>
            <person name="Hou L."/>
            <person name="Andersen J.H."/>
            <person name="Hansen E.H."/>
            <person name="Altermark B."/>
            <person name="Li C."/>
            <person name="Kuhnert E."/>
            <person name="Cox R.J."/>
            <person name="Crous P.W."/>
            <person name="Spatafora J.W."/>
            <person name="Lail K."/>
            <person name="Amirebrahimi M."/>
            <person name="Lipzen A."/>
            <person name="Pangilinan J."/>
            <person name="Andreopoulos W."/>
            <person name="Hayes R.D."/>
            <person name="Ng V."/>
            <person name="Grigoriev I.V."/>
            <person name="Jackson S.A."/>
            <person name="Sutton T.D.S."/>
            <person name="Dobson A.D.W."/>
            <person name="Rama T."/>
        </authorList>
    </citation>
    <scope>NUCLEOTIDE SEQUENCE</scope>
    <source>
        <strain evidence="2">TRa018bII</strain>
    </source>
</reference>
<feature type="domain" description="BTB" evidence="1">
    <location>
        <begin position="19"/>
        <end position="83"/>
    </location>
</feature>
<name>A0A9P7YG81_9HELO</name>
<dbReference type="EMBL" id="MU251538">
    <property type="protein sequence ID" value="KAG9232652.1"/>
    <property type="molecule type" value="Genomic_DNA"/>
</dbReference>
<dbReference type="OrthoDB" id="194443at2759"/>
<keyword evidence="3" id="KW-1185">Reference proteome</keyword>
<dbReference type="PROSITE" id="PS50097">
    <property type="entry name" value="BTB"/>
    <property type="match status" value="1"/>
</dbReference>
<evidence type="ECO:0000313" key="3">
    <source>
        <dbReference type="Proteomes" id="UP000824998"/>
    </source>
</evidence>
<dbReference type="PANTHER" id="PTHR47843">
    <property type="entry name" value="BTB DOMAIN-CONTAINING PROTEIN-RELATED"/>
    <property type="match status" value="1"/>
</dbReference>
<dbReference type="InterPro" id="IPR011333">
    <property type="entry name" value="SKP1/BTB/POZ_sf"/>
</dbReference>
<organism evidence="2 3">
    <name type="scientific">Amylocarpus encephaloides</name>
    <dbReference type="NCBI Taxonomy" id="45428"/>
    <lineage>
        <taxon>Eukaryota</taxon>
        <taxon>Fungi</taxon>
        <taxon>Dikarya</taxon>
        <taxon>Ascomycota</taxon>
        <taxon>Pezizomycotina</taxon>
        <taxon>Leotiomycetes</taxon>
        <taxon>Helotiales</taxon>
        <taxon>Helotiales incertae sedis</taxon>
        <taxon>Amylocarpus</taxon>
    </lineage>
</organism>
<proteinExistence type="predicted"/>
<sequence>MSTTPPKKKMKLAEEITFSSLTVIMGSTREVFHVRKDLVCLQSKFFDKACKQGWASGSENTVTLEDVAARAFKDFASFLRTGKSPNRTRKIHPNQECQAT</sequence>